<dbReference type="SMART" id="SM00646">
    <property type="entry name" value="Ami_3"/>
    <property type="match status" value="1"/>
</dbReference>
<protein>
    <submittedName>
        <fullName evidence="5">N-acetylmuramoyl-L-alanine amidase</fullName>
    </submittedName>
</protein>
<keyword evidence="6" id="KW-1185">Reference proteome</keyword>
<dbReference type="Proteomes" id="UP000473648">
    <property type="component" value="Unassembled WGS sequence"/>
</dbReference>
<evidence type="ECO:0000259" key="4">
    <source>
        <dbReference type="SMART" id="SM00646"/>
    </source>
</evidence>
<dbReference type="CDD" id="cd02696">
    <property type="entry name" value="MurNAc-LAA"/>
    <property type="match status" value="1"/>
</dbReference>
<evidence type="ECO:0000256" key="3">
    <source>
        <dbReference type="SAM" id="Phobius"/>
    </source>
</evidence>
<keyword evidence="3" id="KW-1133">Transmembrane helix</keyword>
<sequence>MKHQNILIVVMIAIIAVSAGAVLYDVHARNASAATSTSKKTTTASKTSTASQSKTDSSTQTKPAANQKTVVLDPGHSAVMPSGSEPVGPGASETKAKDMVGTKGVATGVTEYDFMLNLANKLKPELEKRGYKVVLTRTDSNSAHSCVERAQVANDNNADAFIRLHANAAESSTPTGAMTINITAHNPYTASTYSQCRKLSDCLIKAYCTATGAKSEGVVERDDLTGNNWAKVPTTLIEVGYMTNPTEDKLMQTDAYQAKMVQGIANGIDQFFAN</sequence>
<evidence type="ECO:0000313" key="6">
    <source>
        <dbReference type="Proteomes" id="UP000473648"/>
    </source>
</evidence>
<feature type="compositionally biased region" description="Low complexity" evidence="2">
    <location>
        <begin position="32"/>
        <end position="62"/>
    </location>
</feature>
<dbReference type="Gene3D" id="3.40.630.40">
    <property type="entry name" value="Zn-dependent exopeptidases"/>
    <property type="match status" value="1"/>
</dbReference>
<keyword evidence="3" id="KW-0472">Membrane</keyword>
<evidence type="ECO:0000256" key="1">
    <source>
        <dbReference type="ARBA" id="ARBA00022801"/>
    </source>
</evidence>
<comment type="caution">
    <text evidence="5">The sequence shown here is derived from an EMBL/GenBank/DDBJ whole genome shotgun (WGS) entry which is preliminary data.</text>
</comment>
<evidence type="ECO:0000313" key="5">
    <source>
        <dbReference type="EMBL" id="MQM72185.1"/>
    </source>
</evidence>
<feature type="region of interest" description="Disordered" evidence="2">
    <location>
        <begin position="32"/>
        <end position="95"/>
    </location>
</feature>
<dbReference type="PANTHER" id="PTHR30404:SF0">
    <property type="entry name" value="N-ACETYLMURAMOYL-L-ALANINE AMIDASE AMIC"/>
    <property type="match status" value="1"/>
</dbReference>
<evidence type="ECO:0000256" key="2">
    <source>
        <dbReference type="SAM" id="MobiDB-lite"/>
    </source>
</evidence>
<dbReference type="GO" id="GO:0030288">
    <property type="term" value="C:outer membrane-bounded periplasmic space"/>
    <property type="evidence" value="ECO:0007669"/>
    <property type="project" value="TreeGrafter"/>
</dbReference>
<keyword evidence="3" id="KW-0812">Transmembrane</keyword>
<dbReference type="EMBL" id="VOGB01000003">
    <property type="protein sequence ID" value="MQM72185.1"/>
    <property type="molecule type" value="Genomic_DNA"/>
</dbReference>
<dbReference type="GO" id="GO:0008745">
    <property type="term" value="F:N-acetylmuramoyl-L-alanine amidase activity"/>
    <property type="evidence" value="ECO:0007669"/>
    <property type="project" value="InterPro"/>
</dbReference>
<name>A0A6L5GPJ9_9FIRM</name>
<dbReference type="Pfam" id="PF01520">
    <property type="entry name" value="Amidase_3"/>
    <property type="match status" value="1"/>
</dbReference>
<dbReference type="InterPro" id="IPR050695">
    <property type="entry name" value="N-acetylmuramoyl_amidase_3"/>
</dbReference>
<organism evidence="5 6">
    <name type="scientific">Candidatus Pseudoramibacter fermentans</name>
    <dbReference type="NCBI Taxonomy" id="2594427"/>
    <lineage>
        <taxon>Bacteria</taxon>
        <taxon>Bacillati</taxon>
        <taxon>Bacillota</taxon>
        <taxon>Clostridia</taxon>
        <taxon>Eubacteriales</taxon>
        <taxon>Eubacteriaceae</taxon>
        <taxon>Pseudoramibacter</taxon>
    </lineage>
</organism>
<accession>A0A6L5GPJ9</accession>
<dbReference type="GO" id="GO:0009253">
    <property type="term" value="P:peptidoglycan catabolic process"/>
    <property type="evidence" value="ECO:0007669"/>
    <property type="project" value="InterPro"/>
</dbReference>
<reference evidence="5" key="1">
    <citation type="journal article" date="2020" name="Appl. Environ. Microbiol.">
        <title>Medium-Chain Fatty Acid Synthesis by 'Candidatus Weimeria bifida' gen. nov., sp. nov., and 'Candidatus Pseudoramibacter fermentans' sp. nov.</title>
        <authorList>
            <person name="Scarborough M.J."/>
            <person name="Myers K.S."/>
            <person name="Donohue T.J."/>
            <person name="Noguera D.R."/>
        </authorList>
    </citation>
    <scope>NUCLEOTIDE SEQUENCE</scope>
    <source>
        <strain evidence="5">EUB1.1</strain>
    </source>
</reference>
<dbReference type="AlphaFoldDB" id="A0A6L5GPJ9"/>
<gene>
    <name evidence="5" type="ORF">FRC53_01880</name>
</gene>
<feature type="domain" description="MurNAc-LAA" evidence="4">
    <location>
        <begin position="150"/>
        <end position="269"/>
    </location>
</feature>
<feature type="transmembrane region" description="Helical" evidence="3">
    <location>
        <begin position="6"/>
        <end position="24"/>
    </location>
</feature>
<dbReference type="SUPFAM" id="SSF53187">
    <property type="entry name" value="Zn-dependent exopeptidases"/>
    <property type="match status" value="1"/>
</dbReference>
<dbReference type="InterPro" id="IPR002508">
    <property type="entry name" value="MurNAc-LAA_cat"/>
</dbReference>
<keyword evidence="1" id="KW-0378">Hydrolase</keyword>
<dbReference type="PANTHER" id="PTHR30404">
    <property type="entry name" value="N-ACETYLMURAMOYL-L-ALANINE AMIDASE"/>
    <property type="match status" value="1"/>
</dbReference>
<proteinExistence type="predicted"/>